<keyword evidence="7" id="KW-0524">Neurogenesis</keyword>
<dbReference type="GO" id="GO:0030424">
    <property type="term" value="C:axon"/>
    <property type="evidence" value="ECO:0007669"/>
    <property type="project" value="TreeGrafter"/>
</dbReference>
<evidence type="ECO:0000256" key="2">
    <source>
        <dbReference type="ARBA" id="ARBA00007988"/>
    </source>
</evidence>
<evidence type="ECO:0000313" key="11">
    <source>
        <dbReference type="Proteomes" id="UP000050525"/>
    </source>
</evidence>
<dbReference type="GO" id="GO:0008083">
    <property type="term" value="F:growth factor activity"/>
    <property type="evidence" value="ECO:0007669"/>
    <property type="project" value="UniProtKB-KW"/>
</dbReference>
<dbReference type="GO" id="GO:0043524">
    <property type="term" value="P:negative regulation of neuron apoptotic process"/>
    <property type="evidence" value="ECO:0007669"/>
    <property type="project" value="InterPro"/>
</dbReference>
<dbReference type="SUPFAM" id="SSF47266">
    <property type="entry name" value="4-helical cytokines"/>
    <property type="match status" value="1"/>
</dbReference>
<dbReference type="RefSeq" id="XP_006263624.1">
    <property type="nucleotide sequence ID" value="XM_006263562.3"/>
</dbReference>
<comment type="function">
    <text evidence="9">CNTF is a survival factor for various neuronal cell types. Seems to prevent the degeneration of motor axons after axotomy.</text>
</comment>
<proteinExistence type="inferred from homology"/>
<dbReference type="FunFam" id="1.20.1250.10:FF:000022">
    <property type="entry name" value="ciliary neurotrophic factor"/>
    <property type="match status" value="1"/>
</dbReference>
<dbReference type="GO" id="GO:0005737">
    <property type="term" value="C:cytoplasm"/>
    <property type="evidence" value="ECO:0007669"/>
    <property type="project" value="UniProtKB-SubCell"/>
</dbReference>
<dbReference type="EMBL" id="AKHW03001868">
    <property type="protein sequence ID" value="KYO40746.1"/>
    <property type="molecule type" value="Genomic_DNA"/>
</dbReference>
<dbReference type="Gene3D" id="1.20.1250.10">
    <property type="match status" value="1"/>
</dbReference>
<evidence type="ECO:0000256" key="7">
    <source>
        <dbReference type="ARBA" id="ARBA00022902"/>
    </source>
</evidence>
<dbReference type="OrthoDB" id="9510890at2759"/>
<organism evidence="10 11">
    <name type="scientific">Alligator mississippiensis</name>
    <name type="common">American alligator</name>
    <dbReference type="NCBI Taxonomy" id="8496"/>
    <lineage>
        <taxon>Eukaryota</taxon>
        <taxon>Metazoa</taxon>
        <taxon>Chordata</taxon>
        <taxon>Craniata</taxon>
        <taxon>Vertebrata</taxon>
        <taxon>Euteleostomi</taxon>
        <taxon>Archelosauria</taxon>
        <taxon>Archosauria</taxon>
        <taxon>Crocodylia</taxon>
        <taxon>Alligatoridae</taxon>
        <taxon>Alligatorinae</taxon>
        <taxon>Alligator</taxon>
    </lineage>
</organism>
<comment type="subcellular location">
    <subcellularLocation>
        <location evidence="1">Cytoplasm</location>
    </subcellularLocation>
</comment>
<dbReference type="CTD" id="1270"/>
<gene>
    <name evidence="10" type="primary">CNTF</name>
    <name evidence="10" type="ORF">Y1Q_0012241</name>
</gene>
<evidence type="ECO:0000313" key="10">
    <source>
        <dbReference type="EMBL" id="KYO40746.1"/>
    </source>
</evidence>
<keyword evidence="11" id="KW-1185">Reference proteome</keyword>
<protein>
    <recommendedName>
        <fullName evidence="3">Ciliary neurotrophic factor</fullName>
    </recommendedName>
</protein>
<evidence type="ECO:0000256" key="5">
    <source>
        <dbReference type="ARBA" id="ARBA00022490"/>
    </source>
</evidence>
<dbReference type="GO" id="GO:0048143">
    <property type="term" value="P:astrocyte activation"/>
    <property type="evidence" value="ECO:0007669"/>
    <property type="project" value="TreeGrafter"/>
</dbReference>
<dbReference type="KEGG" id="amj:102557789"/>
<dbReference type="PANTHER" id="PTHR15196">
    <property type="entry name" value="CILIARY NEUROTROPHIC FACTOR"/>
    <property type="match status" value="1"/>
</dbReference>
<sequence>MASAERPPVILRSLDLRSRAIRLARKIRSDVVSLLDSYVERQGLDKNISLDGVDSMPTAAVEHWSELTEAERLGNNLKAYRIFQTLLAEVLEDQRTHLTPIDTNFHESIQSVMLQVSALASQLEELLMLLEHSVPAREEVEGTADSTSHSMFEKKLRGLKVLQELAQWSVRSVKDLHHVTKHSHSSSTVHVSHQ</sequence>
<dbReference type="GO" id="GO:0070120">
    <property type="term" value="P:ciliary neurotrophic factor-mediated signaling pathway"/>
    <property type="evidence" value="ECO:0007669"/>
    <property type="project" value="InterPro"/>
</dbReference>
<comment type="similarity">
    <text evidence="2">Belongs to the CNTF family.</text>
</comment>
<keyword evidence="4" id="KW-0217">Developmental protein</keyword>
<dbReference type="Proteomes" id="UP000050525">
    <property type="component" value="Unassembled WGS sequence"/>
</dbReference>
<evidence type="ECO:0000256" key="9">
    <source>
        <dbReference type="ARBA" id="ARBA00025427"/>
    </source>
</evidence>
<dbReference type="PhylomeDB" id="A0A151NV60"/>
<accession>A0A151NV60</accession>
<keyword evidence="5" id="KW-0963">Cytoplasm</keyword>
<dbReference type="InterPro" id="IPR000151">
    <property type="entry name" value="Ciliary_neurotrophic_fac_CNTF"/>
</dbReference>
<evidence type="ECO:0000256" key="4">
    <source>
        <dbReference type="ARBA" id="ARBA00022473"/>
    </source>
</evidence>
<keyword evidence="8" id="KW-0339">Growth factor</keyword>
<dbReference type="GO" id="GO:0048680">
    <property type="term" value="P:positive regulation of axon regeneration"/>
    <property type="evidence" value="ECO:0007669"/>
    <property type="project" value="TreeGrafter"/>
</dbReference>
<name>A0A151NV60_ALLMI</name>
<keyword evidence="6" id="KW-0221">Differentiation</keyword>
<dbReference type="AlphaFoldDB" id="A0A151NV60"/>
<dbReference type="GO" id="GO:0005125">
    <property type="term" value="F:cytokine activity"/>
    <property type="evidence" value="ECO:0007669"/>
    <property type="project" value="TreeGrafter"/>
</dbReference>
<evidence type="ECO:0000256" key="1">
    <source>
        <dbReference type="ARBA" id="ARBA00004496"/>
    </source>
</evidence>
<dbReference type="Pfam" id="PF01110">
    <property type="entry name" value="CNTF"/>
    <property type="match status" value="1"/>
</dbReference>
<dbReference type="STRING" id="8496.A0A151NV60"/>
<dbReference type="GO" id="GO:0005127">
    <property type="term" value="F:ciliary neurotrophic factor receptor binding"/>
    <property type="evidence" value="ECO:0007669"/>
    <property type="project" value="InterPro"/>
</dbReference>
<reference evidence="10 11" key="1">
    <citation type="journal article" date="2012" name="Genome Biol.">
        <title>Sequencing three crocodilian genomes to illuminate the evolution of archosaurs and amniotes.</title>
        <authorList>
            <person name="St John J.A."/>
            <person name="Braun E.L."/>
            <person name="Isberg S.R."/>
            <person name="Miles L.G."/>
            <person name="Chong A.Y."/>
            <person name="Gongora J."/>
            <person name="Dalzell P."/>
            <person name="Moran C."/>
            <person name="Bed'hom B."/>
            <person name="Abzhanov A."/>
            <person name="Burgess S.C."/>
            <person name="Cooksey A.M."/>
            <person name="Castoe T.A."/>
            <person name="Crawford N.G."/>
            <person name="Densmore L.D."/>
            <person name="Drew J.C."/>
            <person name="Edwards S.V."/>
            <person name="Faircloth B.C."/>
            <person name="Fujita M.K."/>
            <person name="Greenwold M.J."/>
            <person name="Hoffmann F.G."/>
            <person name="Howard J.M."/>
            <person name="Iguchi T."/>
            <person name="Janes D.E."/>
            <person name="Khan S.Y."/>
            <person name="Kohno S."/>
            <person name="de Koning A.J."/>
            <person name="Lance S.L."/>
            <person name="McCarthy F.M."/>
            <person name="McCormack J.E."/>
            <person name="Merchant M.E."/>
            <person name="Peterson D.G."/>
            <person name="Pollock D.D."/>
            <person name="Pourmand N."/>
            <person name="Raney B.J."/>
            <person name="Roessler K.A."/>
            <person name="Sanford J.R."/>
            <person name="Sawyer R.H."/>
            <person name="Schmidt C.J."/>
            <person name="Triplett E.W."/>
            <person name="Tuberville T.D."/>
            <person name="Venegas-Anaya M."/>
            <person name="Howard J.T."/>
            <person name="Jarvis E.D."/>
            <person name="Guillette L.J.Jr."/>
            <person name="Glenn T.C."/>
            <person name="Green R.E."/>
            <person name="Ray D.A."/>
        </authorList>
    </citation>
    <scope>NUCLEOTIDE SEQUENCE [LARGE SCALE GENOMIC DNA]</scope>
    <source>
        <strain evidence="10">KSC_2009_1</strain>
    </source>
</reference>
<evidence type="ECO:0000256" key="6">
    <source>
        <dbReference type="ARBA" id="ARBA00022782"/>
    </source>
</evidence>
<evidence type="ECO:0000256" key="3">
    <source>
        <dbReference type="ARBA" id="ARBA00015150"/>
    </source>
</evidence>
<dbReference type="InterPro" id="IPR009079">
    <property type="entry name" value="4_helix_cytokine-like_core"/>
</dbReference>
<dbReference type="GeneID" id="102557789"/>
<dbReference type="GO" id="GO:0005615">
    <property type="term" value="C:extracellular space"/>
    <property type="evidence" value="ECO:0007669"/>
    <property type="project" value="TreeGrafter"/>
</dbReference>
<dbReference type="eggNOG" id="ENOG502S4XX">
    <property type="taxonomic scope" value="Eukaryota"/>
</dbReference>
<comment type="caution">
    <text evidence="10">The sequence shown here is derived from an EMBL/GenBank/DDBJ whole genome shotgun (WGS) entry which is preliminary data.</text>
</comment>
<dbReference type="PANTHER" id="PTHR15196:SF0">
    <property type="entry name" value="CILIARY NEUROTROPHIC FACTOR"/>
    <property type="match status" value="1"/>
</dbReference>
<evidence type="ECO:0000256" key="8">
    <source>
        <dbReference type="ARBA" id="ARBA00023030"/>
    </source>
</evidence>